<dbReference type="RefSeq" id="WP_098038983.1">
    <property type="nucleotide sequence ID" value="NZ_CWGJ01000025.1"/>
</dbReference>
<name>A0A0H5DS72_9BACT</name>
<evidence type="ECO:0000313" key="2">
    <source>
        <dbReference type="EMBL" id="CRX39133.1"/>
    </source>
</evidence>
<reference evidence="3" key="1">
    <citation type="submission" date="2015-06" db="EMBL/GenBank/DDBJ databases">
        <authorList>
            <person name="Bertelli C."/>
        </authorList>
    </citation>
    <scope>NUCLEOTIDE SEQUENCE [LARGE SCALE GENOMIC DNA]</scope>
    <source>
        <strain evidence="3">CRIB-30</strain>
    </source>
</reference>
<dbReference type="GO" id="GO:0016020">
    <property type="term" value="C:membrane"/>
    <property type="evidence" value="ECO:0007669"/>
    <property type="project" value="InterPro"/>
</dbReference>
<dbReference type="GO" id="GO:0008233">
    <property type="term" value="F:peptidase activity"/>
    <property type="evidence" value="ECO:0007669"/>
    <property type="project" value="InterPro"/>
</dbReference>
<proteinExistence type="predicted"/>
<protein>
    <recommendedName>
        <fullName evidence="1">Peptidase C39 domain-containing protein</fullName>
    </recommendedName>
</protein>
<dbReference type="GO" id="GO:0006508">
    <property type="term" value="P:proteolysis"/>
    <property type="evidence" value="ECO:0007669"/>
    <property type="project" value="InterPro"/>
</dbReference>
<keyword evidence="3" id="KW-1185">Reference proteome</keyword>
<dbReference type="OrthoDB" id="9805906at2"/>
<dbReference type="EMBL" id="CWGJ01000025">
    <property type="protein sequence ID" value="CRX39133.1"/>
    <property type="molecule type" value="Genomic_DNA"/>
</dbReference>
<evidence type="ECO:0000259" key="1">
    <source>
        <dbReference type="Pfam" id="PF03412"/>
    </source>
</evidence>
<feature type="domain" description="Peptidase C39" evidence="1">
    <location>
        <begin position="6"/>
        <end position="75"/>
    </location>
</feature>
<dbReference type="GO" id="GO:0005524">
    <property type="term" value="F:ATP binding"/>
    <property type="evidence" value="ECO:0007669"/>
    <property type="project" value="InterPro"/>
</dbReference>
<dbReference type="InterPro" id="IPR005074">
    <property type="entry name" value="Peptidase_C39"/>
</dbReference>
<sequence>MGKKLKMKSQPTDSSCGPTCLKAIYDYYDLPIDLEKIIREVKTLKTGGTLGACLGIHALDHGFDATLYTFNLEIFDPTWFFPKPIDKKQIIQKLRLQKKLKHHAKLQDACDAFIEFLEKGGRIKMRDLSGALLMRYLKRKIPIITGLSSTYLYKCSRIHLNGDEALKDDVLGAPEGHFVVLESYNPESRLVTINDPWHQNPYSQDLKYEVSKDHLLTSFLIGLLTYDANFTIITKKHEHNDLTFGI</sequence>
<dbReference type="AlphaFoldDB" id="A0A0H5DS72"/>
<dbReference type="Proteomes" id="UP000220251">
    <property type="component" value="Unassembled WGS sequence"/>
</dbReference>
<gene>
    <name evidence="2" type="ORF">ELAC_1808</name>
</gene>
<dbReference type="Pfam" id="PF03412">
    <property type="entry name" value="Peptidase_C39"/>
    <property type="match status" value="1"/>
</dbReference>
<evidence type="ECO:0000313" key="3">
    <source>
        <dbReference type="Proteomes" id="UP000220251"/>
    </source>
</evidence>
<accession>A0A0H5DS72</accession>
<dbReference type="Gene3D" id="3.90.70.10">
    <property type="entry name" value="Cysteine proteinases"/>
    <property type="match status" value="1"/>
</dbReference>
<organism evidence="2 3">
    <name type="scientific">Estrella lausannensis</name>
    <dbReference type="NCBI Taxonomy" id="483423"/>
    <lineage>
        <taxon>Bacteria</taxon>
        <taxon>Pseudomonadati</taxon>
        <taxon>Chlamydiota</taxon>
        <taxon>Chlamydiia</taxon>
        <taxon>Parachlamydiales</taxon>
        <taxon>Candidatus Criblamydiaceae</taxon>
        <taxon>Estrella</taxon>
    </lineage>
</organism>